<gene>
    <name evidence="2" type="ORF">SAMN02982931_03265</name>
</gene>
<evidence type="ECO:0000313" key="2">
    <source>
        <dbReference type="EMBL" id="SDB43450.1"/>
    </source>
</evidence>
<name>A0A1G6DEA2_9HYPH</name>
<feature type="domain" description="Transglutaminase-like" evidence="1">
    <location>
        <begin position="101"/>
        <end position="195"/>
    </location>
</feature>
<sequence>MRTSVTVTVATEDAADRLLLAPVGIATPHQTPVRFTVEGAPFSLVGEAGTGQMAALIAPCADTPVTLHYDYIDGGPGYADALFGHRPNRYTIAADSLVDGARRIATADDGEAGIAAIAQDVAAKFTYGHPETRFYDGHDHIPDLACGVAEGSCVDINAYLIACLRAAGFEAGYVTGYFFPAEKHGRCDDMHCWVATRHAGVVREWDIAHHLKLGEPVIRPGLNPKPGERVALAHSMGLDFPDAGIRALKLLAEPVWLDSRGRTVKTLPLIRRDRLAGSAMVDRQRA</sequence>
<dbReference type="Proteomes" id="UP000199071">
    <property type="component" value="Unassembled WGS sequence"/>
</dbReference>
<dbReference type="Gene3D" id="3.10.620.30">
    <property type="match status" value="1"/>
</dbReference>
<dbReference type="SUPFAM" id="SSF54001">
    <property type="entry name" value="Cysteine proteinases"/>
    <property type="match status" value="1"/>
</dbReference>
<keyword evidence="3" id="KW-1185">Reference proteome</keyword>
<dbReference type="OrthoDB" id="7673667at2"/>
<dbReference type="AlphaFoldDB" id="A0A1G6DEA2"/>
<evidence type="ECO:0000313" key="3">
    <source>
        <dbReference type="Proteomes" id="UP000199071"/>
    </source>
</evidence>
<evidence type="ECO:0000259" key="1">
    <source>
        <dbReference type="Pfam" id="PF01841"/>
    </source>
</evidence>
<organism evidence="2 3">
    <name type="scientific">Bauldia litoralis</name>
    <dbReference type="NCBI Taxonomy" id="665467"/>
    <lineage>
        <taxon>Bacteria</taxon>
        <taxon>Pseudomonadati</taxon>
        <taxon>Pseudomonadota</taxon>
        <taxon>Alphaproteobacteria</taxon>
        <taxon>Hyphomicrobiales</taxon>
        <taxon>Kaistiaceae</taxon>
        <taxon>Bauldia</taxon>
    </lineage>
</organism>
<proteinExistence type="predicted"/>
<dbReference type="InterPro" id="IPR038765">
    <property type="entry name" value="Papain-like_cys_pep_sf"/>
</dbReference>
<dbReference type="RefSeq" id="WP_090877871.1">
    <property type="nucleotide sequence ID" value="NZ_FMXQ01000007.1"/>
</dbReference>
<accession>A0A1G6DEA2</accession>
<protein>
    <submittedName>
        <fullName evidence="2">Transglutaminase-like superfamily protein</fullName>
    </submittedName>
</protein>
<dbReference type="InterPro" id="IPR002931">
    <property type="entry name" value="Transglutaminase-like"/>
</dbReference>
<reference evidence="2 3" key="1">
    <citation type="submission" date="2016-10" db="EMBL/GenBank/DDBJ databases">
        <authorList>
            <person name="de Groot N.N."/>
        </authorList>
    </citation>
    <scope>NUCLEOTIDE SEQUENCE [LARGE SCALE GENOMIC DNA]</scope>
    <source>
        <strain evidence="2 3">ATCC 35022</strain>
    </source>
</reference>
<dbReference type="STRING" id="665467.SAMN02982931_03265"/>
<dbReference type="EMBL" id="FMXQ01000007">
    <property type="protein sequence ID" value="SDB43450.1"/>
    <property type="molecule type" value="Genomic_DNA"/>
</dbReference>
<dbReference type="Pfam" id="PF01841">
    <property type="entry name" value="Transglut_core"/>
    <property type="match status" value="1"/>
</dbReference>